<organism evidence="2 3">
    <name type="scientific">Phascolomyces articulosus</name>
    <dbReference type="NCBI Taxonomy" id="60185"/>
    <lineage>
        <taxon>Eukaryota</taxon>
        <taxon>Fungi</taxon>
        <taxon>Fungi incertae sedis</taxon>
        <taxon>Mucoromycota</taxon>
        <taxon>Mucoromycotina</taxon>
        <taxon>Mucoromycetes</taxon>
        <taxon>Mucorales</taxon>
        <taxon>Lichtheimiaceae</taxon>
        <taxon>Phascolomyces</taxon>
    </lineage>
</organism>
<keyword evidence="3" id="KW-1185">Reference proteome</keyword>
<sequence length="716" mass="82740">MTPLFQQLKTLCFLCLQAYQRGDLATSLHYSDMTLMFLSFTTIIMLDIRTKIFQRQSRMQDALANATAMIHHFPTNPRGYIHAVGILMKQERMMEAIQTCNTGLTYCRVNTEFEQNAHDQLEEMKASAIERRNHRTDLLQQLPYEITTLILNQLEFHEVLTCLCVSLTWREYIAMDQEIITVLLKKVVSTLKRLYLGGNSDTTSLPSFCDILDICPNLQILTYNDVGNSEIFRHDNPHQHQHQHRRPSVYHSCLTHLRLHSLQQIRNQDVEYILRRASNLEEMILGNCHQNFVQNILDTIHRFGNHMRHIKLSPDLALPKSSMNTDVGEFISINPSKKYRFDFTLDVHEYANVAADTLLPIIVNRRKNIAGINDEPPDGQENSISATPSSALAITAVNLQDTQLPRDAIEKSWQRLCICESSHLRCLKFIFTPQNNIISFQRLMESMFISMIRKCQLLEETHIIEKSYSPSRNIYEALMEHAPSIRTLGISDYYHANNFSRNNHHHLGAGHRQHFSSSIPANDQHPAMLPFFKHHLFLLNNSKLEHVSIRFITGLHRSVLFMLANLSKLKSLHLAGQDLMRPSRRRGRIINNQHFQHFQHYHPPDAQVEENDDDNMLSGSEFIKNLTTRSWVSTTASVLEHITLQDVYDMTDDSIQKLDFKKITFVQLNQITTNGIINICKSSIKLRYLEIVDCPLVDTGCPFLQDLMASKNIHFC</sequence>
<reference evidence="2" key="2">
    <citation type="submission" date="2023-02" db="EMBL/GenBank/DDBJ databases">
        <authorList>
            <consortium name="DOE Joint Genome Institute"/>
            <person name="Mondo S.J."/>
            <person name="Chang Y."/>
            <person name="Wang Y."/>
            <person name="Ahrendt S."/>
            <person name="Andreopoulos W."/>
            <person name="Barry K."/>
            <person name="Beard J."/>
            <person name="Benny G.L."/>
            <person name="Blankenship S."/>
            <person name="Bonito G."/>
            <person name="Cuomo C."/>
            <person name="Desiro A."/>
            <person name="Gervers K.A."/>
            <person name="Hundley H."/>
            <person name="Kuo A."/>
            <person name="LaButti K."/>
            <person name="Lang B.F."/>
            <person name="Lipzen A."/>
            <person name="O'Donnell K."/>
            <person name="Pangilinan J."/>
            <person name="Reynolds N."/>
            <person name="Sandor L."/>
            <person name="Smith M.W."/>
            <person name="Tsang A."/>
            <person name="Grigoriev I.V."/>
            <person name="Stajich J.E."/>
            <person name="Spatafora J.W."/>
        </authorList>
    </citation>
    <scope>NUCLEOTIDE SEQUENCE</scope>
    <source>
        <strain evidence="2">RSA 2281</strain>
    </source>
</reference>
<gene>
    <name evidence="2" type="ORF">BDA99DRAFT_566460</name>
</gene>
<dbReference type="InterPro" id="IPR036047">
    <property type="entry name" value="F-box-like_dom_sf"/>
</dbReference>
<dbReference type="SUPFAM" id="SSF81383">
    <property type="entry name" value="F-box domain"/>
    <property type="match status" value="1"/>
</dbReference>
<dbReference type="Gene3D" id="3.80.10.10">
    <property type="entry name" value="Ribonuclease Inhibitor"/>
    <property type="match status" value="1"/>
</dbReference>
<dbReference type="Proteomes" id="UP001209540">
    <property type="component" value="Unassembled WGS sequence"/>
</dbReference>
<evidence type="ECO:0000313" key="3">
    <source>
        <dbReference type="Proteomes" id="UP001209540"/>
    </source>
</evidence>
<dbReference type="Pfam" id="PF00646">
    <property type="entry name" value="F-box"/>
    <property type="match status" value="1"/>
</dbReference>
<dbReference type="SUPFAM" id="SSF52047">
    <property type="entry name" value="RNI-like"/>
    <property type="match status" value="1"/>
</dbReference>
<proteinExistence type="predicted"/>
<evidence type="ECO:0000259" key="1">
    <source>
        <dbReference type="Pfam" id="PF00646"/>
    </source>
</evidence>
<name>A0AAD5JKP7_9FUNG</name>
<dbReference type="InterPro" id="IPR001810">
    <property type="entry name" value="F-box_dom"/>
</dbReference>
<dbReference type="EMBL" id="JAIXMP010000065">
    <property type="protein sequence ID" value="KAI9243920.1"/>
    <property type="molecule type" value="Genomic_DNA"/>
</dbReference>
<dbReference type="Gene3D" id="1.20.1280.50">
    <property type="match status" value="1"/>
</dbReference>
<accession>A0AAD5JKP7</accession>
<reference evidence="2" key="1">
    <citation type="journal article" date="2022" name="IScience">
        <title>Evolution of zygomycete secretomes and the origins of terrestrial fungal ecologies.</title>
        <authorList>
            <person name="Chang Y."/>
            <person name="Wang Y."/>
            <person name="Mondo S."/>
            <person name="Ahrendt S."/>
            <person name="Andreopoulos W."/>
            <person name="Barry K."/>
            <person name="Beard J."/>
            <person name="Benny G.L."/>
            <person name="Blankenship S."/>
            <person name="Bonito G."/>
            <person name="Cuomo C."/>
            <person name="Desiro A."/>
            <person name="Gervers K.A."/>
            <person name="Hundley H."/>
            <person name="Kuo A."/>
            <person name="LaButti K."/>
            <person name="Lang B.F."/>
            <person name="Lipzen A."/>
            <person name="O'Donnell K."/>
            <person name="Pangilinan J."/>
            <person name="Reynolds N."/>
            <person name="Sandor L."/>
            <person name="Smith M.E."/>
            <person name="Tsang A."/>
            <person name="Grigoriev I.V."/>
            <person name="Stajich J.E."/>
            <person name="Spatafora J.W."/>
        </authorList>
    </citation>
    <scope>NUCLEOTIDE SEQUENCE</scope>
    <source>
        <strain evidence="2">RSA 2281</strain>
    </source>
</reference>
<comment type="caution">
    <text evidence="2">The sequence shown here is derived from an EMBL/GenBank/DDBJ whole genome shotgun (WGS) entry which is preliminary data.</text>
</comment>
<feature type="domain" description="F-box" evidence="1">
    <location>
        <begin position="139"/>
        <end position="175"/>
    </location>
</feature>
<dbReference type="InterPro" id="IPR032675">
    <property type="entry name" value="LRR_dom_sf"/>
</dbReference>
<dbReference type="AlphaFoldDB" id="A0AAD5JKP7"/>
<evidence type="ECO:0000313" key="2">
    <source>
        <dbReference type="EMBL" id="KAI9243920.1"/>
    </source>
</evidence>
<protein>
    <recommendedName>
        <fullName evidence="1">F-box domain-containing protein</fullName>
    </recommendedName>
</protein>